<dbReference type="EMBL" id="JAUSTU010000009">
    <property type="protein sequence ID" value="MDQ0155910.1"/>
    <property type="molecule type" value="Genomic_DNA"/>
</dbReference>
<organism evidence="1 2">
    <name type="scientific">Anoxybacillus andreesenii</name>
    <dbReference type="NCBI Taxonomy" id="1325932"/>
    <lineage>
        <taxon>Bacteria</taxon>
        <taxon>Bacillati</taxon>
        <taxon>Bacillota</taxon>
        <taxon>Bacilli</taxon>
        <taxon>Bacillales</taxon>
        <taxon>Anoxybacillaceae</taxon>
        <taxon>Anoxybacillus</taxon>
    </lineage>
</organism>
<protein>
    <submittedName>
        <fullName evidence="1">Uncharacterized protein</fullName>
    </submittedName>
</protein>
<keyword evidence="2" id="KW-1185">Reference proteome</keyword>
<sequence>MKSFFIFWKEFLTISRINKNMWRKVGDCGTFRMESGGSRHVHG</sequence>
<gene>
    <name evidence="1" type="ORF">J2S07_002228</name>
</gene>
<reference evidence="1 2" key="1">
    <citation type="submission" date="2023-07" db="EMBL/GenBank/DDBJ databases">
        <title>Genomic Encyclopedia of Type Strains, Phase IV (KMG-IV): sequencing the most valuable type-strain genomes for metagenomic binning, comparative biology and taxonomic classification.</title>
        <authorList>
            <person name="Goeker M."/>
        </authorList>
    </citation>
    <scope>NUCLEOTIDE SEQUENCE [LARGE SCALE GENOMIC DNA]</scope>
    <source>
        <strain evidence="1 2">DSM 23948</strain>
    </source>
</reference>
<evidence type="ECO:0000313" key="1">
    <source>
        <dbReference type="EMBL" id="MDQ0155910.1"/>
    </source>
</evidence>
<comment type="caution">
    <text evidence="1">The sequence shown here is derived from an EMBL/GenBank/DDBJ whole genome shotgun (WGS) entry which is preliminary data.</text>
</comment>
<evidence type="ECO:0000313" key="2">
    <source>
        <dbReference type="Proteomes" id="UP001231362"/>
    </source>
</evidence>
<dbReference type="Proteomes" id="UP001231362">
    <property type="component" value="Unassembled WGS sequence"/>
</dbReference>
<name>A0ABT9V4W4_9BACL</name>
<accession>A0ABT9V4W4</accession>
<proteinExistence type="predicted"/>